<protein>
    <submittedName>
        <fullName evidence="1">Uncharacterized protein</fullName>
    </submittedName>
</protein>
<sequence length="129" mass="14152">MPPPSFSMPILANTRTHAYSTCRPAYRIRRLVLGGLRHICRAIEHCSHNRIRSSSSFDLRRAATAPRPIELEQGRALEVSNGPLRWLAVLCTLLVLAPLSLSVLSSPGFTFSSSCLDLVSLNCHVSLAV</sequence>
<organism evidence="1 2">
    <name type="scientific">Trichoderma longibrachiatum ATCC 18648</name>
    <dbReference type="NCBI Taxonomy" id="983965"/>
    <lineage>
        <taxon>Eukaryota</taxon>
        <taxon>Fungi</taxon>
        <taxon>Dikarya</taxon>
        <taxon>Ascomycota</taxon>
        <taxon>Pezizomycotina</taxon>
        <taxon>Sordariomycetes</taxon>
        <taxon>Hypocreomycetidae</taxon>
        <taxon>Hypocreales</taxon>
        <taxon>Hypocreaceae</taxon>
        <taxon>Trichoderma</taxon>
    </lineage>
</organism>
<dbReference type="AlphaFoldDB" id="A0A2T4BVW0"/>
<proteinExistence type="predicted"/>
<gene>
    <name evidence="1" type="ORF">M440DRAFT_1062840</name>
</gene>
<keyword evidence="2" id="KW-1185">Reference proteome</keyword>
<evidence type="ECO:0000313" key="1">
    <source>
        <dbReference type="EMBL" id="PTB73442.1"/>
    </source>
</evidence>
<dbReference type="Proteomes" id="UP000240760">
    <property type="component" value="Unassembled WGS sequence"/>
</dbReference>
<dbReference type="EMBL" id="KZ679138">
    <property type="protein sequence ID" value="PTB73442.1"/>
    <property type="molecule type" value="Genomic_DNA"/>
</dbReference>
<accession>A0A2T4BVW0</accession>
<evidence type="ECO:0000313" key="2">
    <source>
        <dbReference type="Proteomes" id="UP000240760"/>
    </source>
</evidence>
<reference evidence="1 2" key="1">
    <citation type="submission" date="2016-07" db="EMBL/GenBank/DDBJ databases">
        <title>Multiple horizontal gene transfer events from other fungi enriched the ability of initially mycotrophic Trichoderma (Ascomycota) to feed on dead plant biomass.</title>
        <authorList>
            <consortium name="DOE Joint Genome Institute"/>
            <person name="Aerts A."/>
            <person name="Atanasova L."/>
            <person name="Chenthamara K."/>
            <person name="Zhang J."/>
            <person name="Grujic M."/>
            <person name="Henrissat B."/>
            <person name="Kuo A."/>
            <person name="Salamov A."/>
            <person name="Lipzen A."/>
            <person name="Labutti K."/>
            <person name="Barry K."/>
            <person name="Miao Y."/>
            <person name="Rahimi M.J."/>
            <person name="Shen Q."/>
            <person name="Grigoriev I.V."/>
            <person name="Kubicek C.P."/>
            <person name="Druzhinina I.S."/>
        </authorList>
    </citation>
    <scope>NUCLEOTIDE SEQUENCE [LARGE SCALE GENOMIC DNA]</scope>
    <source>
        <strain evidence="1 2">ATCC 18648</strain>
    </source>
</reference>
<name>A0A2T4BVW0_TRILO</name>